<keyword evidence="4 7" id="KW-0808">Transferase</keyword>
<dbReference type="Pfam" id="PF17126">
    <property type="entry name" value="RsmF_methylt_CI"/>
    <property type="match status" value="1"/>
</dbReference>
<comment type="caution">
    <text evidence="7">Lacks conserved residue(s) required for the propagation of feature annotation.</text>
</comment>
<dbReference type="Gene3D" id="3.40.50.150">
    <property type="entry name" value="Vaccinia Virus protein VP39"/>
    <property type="match status" value="1"/>
</dbReference>
<dbReference type="AlphaFoldDB" id="A0A5K7X0Y9"/>
<dbReference type="Pfam" id="PF13636">
    <property type="entry name" value="Methyltranf_PUA"/>
    <property type="match status" value="1"/>
</dbReference>
<evidence type="ECO:0000256" key="7">
    <source>
        <dbReference type="PROSITE-ProRule" id="PRU01023"/>
    </source>
</evidence>
<evidence type="ECO:0000256" key="5">
    <source>
        <dbReference type="ARBA" id="ARBA00022691"/>
    </source>
</evidence>
<dbReference type="GO" id="GO:0008757">
    <property type="term" value="F:S-adenosylmethionine-dependent methyltransferase activity"/>
    <property type="evidence" value="ECO:0007669"/>
    <property type="project" value="InterPro"/>
</dbReference>
<dbReference type="InterPro" id="IPR029063">
    <property type="entry name" value="SAM-dependent_MTases_sf"/>
</dbReference>
<organism evidence="9 10">
    <name type="scientific">Sporolactobacillus terrae</name>
    <dbReference type="NCBI Taxonomy" id="269673"/>
    <lineage>
        <taxon>Bacteria</taxon>
        <taxon>Bacillati</taxon>
        <taxon>Bacillota</taxon>
        <taxon>Bacilli</taxon>
        <taxon>Bacillales</taxon>
        <taxon>Sporolactobacillaceae</taxon>
        <taxon>Sporolactobacillus</taxon>
    </lineage>
</organism>
<dbReference type="PRINTS" id="PR02008">
    <property type="entry name" value="RCMTFAMILY"/>
</dbReference>
<dbReference type="InterPro" id="IPR049560">
    <property type="entry name" value="MeTrfase_RsmB-F_NOP2_cat"/>
</dbReference>
<dbReference type="Proteomes" id="UP000326951">
    <property type="component" value="Chromosome"/>
</dbReference>
<evidence type="ECO:0000256" key="2">
    <source>
        <dbReference type="ARBA" id="ARBA00022490"/>
    </source>
</evidence>
<dbReference type="PROSITE" id="PS51686">
    <property type="entry name" value="SAM_MT_RSMB_NOP"/>
    <property type="match status" value="1"/>
</dbReference>
<dbReference type="Gene3D" id="2.30.130.60">
    <property type="match status" value="1"/>
</dbReference>
<protein>
    <submittedName>
        <fullName evidence="9">Methylase</fullName>
    </submittedName>
</protein>
<evidence type="ECO:0000313" key="9">
    <source>
        <dbReference type="EMBL" id="BBN99659.1"/>
    </source>
</evidence>
<dbReference type="PROSITE" id="PS01153">
    <property type="entry name" value="NOL1_NOP2_SUN"/>
    <property type="match status" value="1"/>
</dbReference>
<evidence type="ECO:0000256" key="4">
    <source>
        <dbReference type="ARBA" id="ARBA00022679"/>
    </source>
</evidence>
<evidence type="ECO:0000256" key="1">
    <source>
        <dbReference type="ARBA" id="ARBA00007494"/>
    </source>
</evidence>
<dbReference type="InterPro" id="IPR023267">
    <property type="entry name" value="RCMT"/>
</dbReference>
<comment type="similarity">
    <text evidence="1 7">Belongs to the class I-like SAM-binding methyltransferase superfamily. RsmB/NOP family.</text>
</comment>
<dbReference type="NCBIfam" id="TIGR00446">
    <property type="entry name" value="nop2p"/>
    <property type="match status" value="1"/>
</dbReference>
<dbReference type="InterPro" id="IPR001678">
    <property type="entry name" value="MeTrfase_RsmB-F_NOP2_dom"/>
</dbReference>
<dbReference type="Gene3D" id="3.30.70.1170">
    <property type="entry name" value="Sun protein, domain 3"/>
    <property type="match status" value="1"/>
</dbReference>
<dbReference type="EMBL" id="AP021853">
    <property type="protein sequence ID" value="BBN99659.1"/>
    <property type="molecule type" value="Genomic_DNA"/>
</dbReference>
<dbReference type="GO" id="GO:0003723">
    <property type="term" value="F:RNA binding"/>
    <property type="evidence" value="ECO:0007669"/>
    <property type="project" value="UniProtKB-UniRule"/>
</dbReference>
<dbReference type="SUPFAM" id="SSF53335">
    <property type="entry name" value="S-adenosyl-L-methionine-dependent methyltransferases"/>
    <property type="match status" value="1"/>
</dbReference>
<keyword evidence="5 7" id="KW-0949">S-adenosyl-L-methionine</keyword>
<dbReference type="GO" id="GO:0001510">
    <property type="term" value="P:RNA methylation"/>
    <property type="evidence" value="ECO:0007669"/>
    <property type="project" value="InterPro"/>
</dbReference>
<reference evidence="9 10" key="1">
    <citation type="submission" date="2019-09" db="EMBL/GenBank/DDBJ databases">
        <title>Complete genome sequence of Sporolactobacillus terrae 70-3.</title>
        <authorList>
            <person name="Tanaka N."/>
            <person name="Shiwa Y."/>
            <person name="Fujita N."/>
            <person name="Tanasupawat S."/>
        </authorList>
    </citation>
    <scope>NUCLEOTIDE SEQUENCE [LARGE SCALE GENOMIC DNA]</scope>
    <source>
        <strain evidence="9 10">70-3</strain>
    </source>
</reference>
<dbReference type="InterPro" id="IPR027391">
    <property type="entry name" value="Nol1_Nop2_Fmu_2"/>
</dbReference>
<dbReference type="Pfam" id="PF01189">
    <property type="entry name" value="Methyltr_RsmB-F"/>
    <property type="match status" value="1"/>
</dbReference>
<feature type="binding site" evidence="7">
    <location>
        <position position="135"/>
    </location>
    <ligand>
        <name>S-adenosyl-L-methionine</name>
        <dbReference type="ChEBI" id="CHEBI:59789"/>
    </ligand>
</feature>
<dbReference type="GO" id="GO:0008173">
    <property type="term" value="F:RNA methyltransferase activity"/>
    <property type="evidence" value="ECO:0007669"/>
    <property type="project" value="InterPro"/>
</dbReference>
<sequence>MTALPETFIKKMTALMGKDEARAFFATYDQDRALGLRVNPLKIKPQQLRARSGFHLQPIPFCSNGFYYQEEDAPGKHPYHQAGLYYIQEPSAMFVADTLAPQPDERVLDLCAAPGGKSTQLAARMANSGLLIANEPYSKRAKALSENIERMGITNAVVTNEMPERLADYFPGYFDKVLVDAPCSGEGMFRKDPEAATYWSPAHVAECAALQEHILEHAYMMLRAEGTLVYSTCTFAPEEDERMIHVLLKKHPDLELLPIEKYACVSDGRPQWADDDQTLTKTARLWPHLLRGEGHFVAKLRKHGSASSRKQKKAVPAKENTLNDYRTFEAQTLREKLAGTFDWIGHQLFLLPTACPDLGKLKVIRTGLHLGEQKKNRFEPNHALALALRSDQFQNRYALSATDQLWNSYLRGETLPLTRTLKGWTVVTIDGYPLGWGKAASGQLKNSYPKGLRRRGLK</sequence>
<feature type="binding site" evidence="7">
    <location>
        <position position="180"/>
    </location>
    <ligand>
        <name>S-adenosyl-L-methionine</name>
        <dbReference type="ChEBI" id="CHEBI:59789"/>
    </ligand>
</feature>
<accession>A0A5K7X0Y9</accession>
<evidence type="ECO:0000256" key="3">
    <source>
        <dbReference type="ARBA" id="ARBA00022603"/>
    </source>
</evidence>
<evidence type="ECO:0000259" key="8">
    <source>
        <dbReference type="PROSITE" id="PS51686"/>
    </source>
</evidence>
<feature type="domain" description="SAM-dependent MTase RsmB/NOP-type" evidence="8">
    <location>
        <begin position="24"/>
        <end position="303"/>
    </location>
</feature>
<feature type="binding site" evidence="7">
    <location>
        <begin position="111"/>
        <end position="117"/>
    </location>
    <ligand>
        <name>S-adenosyl-L-methionine</name>
        <dbReference type="ChEBI" id="CHEBI:59789"/>
    </ligand>
</feature>
<evidence type="ECO:0000256" key="6">
    <source>
        <dbReference type="ARBA" id="ARBA00022884"/>
    </source>
</evidence>
<dbReference type="InterPro" id="IPR031340">
    <property type="entry name" value="RsmF_methylt_CI"/>
</dbReference>
<dbReference type="PANTHER" id="PTHR22807:SF30">
    <property type="entry name" value="28S RRNA (CYTOSINE(4447)-C(5))-METHYLTRANSFERASE-RELATED"/>
    <property type="match status" value="1"/>
</dbReference>
<feature type="active site" description="Nucleophile" evidence="7">
    <location>
        <position position="233"/>
    </location>
</feature>
<dbReference type="CDD" id="cd21147">
    <property type="entry name" value="RsmF_methylt_CTD1"/>
    <property type="match status" value="1"/>
</dbReference>
<keyword evidence="3 7" id="KW-0489">Methyltransferase</keyword>
<name>A0A5K7X0Y9_9BACL</name>
<dbReference type="InterPro" id="IPR031341">
    <property type="entry name" value="Methyltr_RsmF_N"/>
</dbReference>
<evidence type="ECO:0000313" key="10">
    <source>
        <dbReference type="Proteomes" id="UP000326951"/>
    </source>
</evidence>
<dbReference type="PANTHER" id="PTHR22807">
    <property type="entry name" value="NOP2 YEAST -RELATED NOL1/NOP2/FMU SUN DOMAIN-CONTAINING"/>
    <property type="match status" value="1"/>
</dbReference>
<proteinExistence type="inferred from homology"/>
<dbReference type="GO" id="GO:0006396">
    <property type="term" value="P:RNA processing"/>
    <property type="evidence" value="ECO:0007669"/>
    <property type="project" value="InterPro"/>
</dbReference>
<dbReference type="InterPro" id="IPR011023">
    <property type="entry name" value="Nop2p"/>
</dbReference>
<dbReference type="Pfam" id="PF17125">
    <property type="entry name" value="Methyltr_RsmF_N"/>
    <property type="match status" value="1"/>
</dbReference>
<keyword evidence="2" id="KW-0963">Cytoplasm</keyword>
<gene>
    <name evidence="9" type="ORF">St703_23640</name>
</gene>
<dbReference type="RefSeq" id="WP_152080676.1">
    <property type="nucleotide sequence ID" value="NZ_AP021853.1"/>
</dbReference>
<dbReference type="InterPro" id="IPR018314">
    <property type="entry name" value="RsmB/NOL1/NOP2-like_CS"/>
</dbReference>
<keyword evidence="6 7" id="KW-0694">RNA-binding</keyword>